<dbReference type="Proteomes" id="UP000184364">
    <property type="component" value="Unassembled WGS sequence"/>
</dbReference>
<evidence type="ECO:0000313" key="2">
    <source>
        <dbReference type="Proteomes" id="UP000184364"/>
    </source>
</evidence>
<gene>
    <name evidence="1" type="ORF">SAMN05444267_11002</name>
</gene>
<evidence type="ECO:0008006" key="3">
    <source>
        <dbReference type="Google" id="ProtNLM"/>
    </source>
</evidence>
<organism evidence="1 2">
    <name type="scientific">Chryseobacterium polytrichastri</name>
    <dbReference type="NCBI Taxonomy" id="1302687"/>
    <lineage>
        <taxon>Bacteria</taxon>
        <taxon>Pseudomonadati</taxon>
        <taxon>Bacteroidota</taxon>
        <taxon>Flavobacteriia</taxon>
        <taxon>Flavobacteriales</taxon>
        <taxon>Weeksellaceae</taxon>
        <taxon>Chryseobacterium group</taxon>
        <taxon>Chryseobacterium</taxon>
    </lineage>
</organism>
<dbReference type="AlphaFoldDB" id="A0A1M7LDL9"/>
<dbReference type="EMBL" id="FRAV01000099">
    <property type="protein sequence ID" value="SHM75997.1"/>
    <property type="molecule type" value="Genomic_DNA"/>
</dbReference>
<evidence type="ECO:0000313" key="1">
    <source>
        <dbReference type="EMBL" id="SHM75997.1"/>
    </source>
</evidence>
<keyword evidence="2" id="KW-1185">Reference proteome</keyword>
<accession>A0A1M7LDL9</accession>
<proteinExistence type="predicted"/>
<name>A0A1M7LDL9_9FLAO</name>
<reference evidence="2" key="1">
    <citation type="submission" date="2016-11" db="EMBL/GenBank/DDBJ databases">
        <authorList>
            <person name="Varghese N."/>
            <person name="Submissions S."/>
        </authorList>
    </citation>
    <scope>NUCLEOTIDE SEQUENCE [LARGE SCALE GENOMIC DNA]</scope>
    <source>
        <strain evidence="2">DSM 26899</strain>
    </source>
</reference>
<sequence length="83" mass="9467">MSVNNWTAKFNAKWIEGLRIQSGRGRKPILSKENDADLVIEIVKKNRQRLSVAKAEIEKESGKRLSNITLQRFLKVLTQDTSA</sequence>
<protein>
    <recommendedName>
        <fullName evidence="3">Homeodomain-like domain-containing protein</fullName>
    </recommendedName>
</protein>